<dbReference type="EMBL" id="BIFQ01000001">
    <property type="protein sequence ID" value="GCE04723.1"/>
    <property type="molecule type" value="Genomic_DNA"/>
</dbReference>
<reference evidence="12" key="1">
    <citation type="submission" date="2018-12" db="EMBL/GenBank/DDBJ databases">
        <title>Tengunoibacter tsumagoiensis gen. nov., sp. nov., Dictyobacter kobayashii sp. nov., D. alpinus sp. nov., and D. joshuensis sp. nov. and description of Dictyobacteraceae fam. nov. within the order Ktedonobacterales isolated from Tengu-no-mugimeshi.</title>
        <authorList>
            <person name="Wang C.M."/>
            <person name="Zheng Y."/>
            <person name="Sakai Y."/>
            <person name="Toyoda A."/>
            <person name="Minakuchi Y."/>
            <person name="Abe K."/>
            <person name="Yokota A."/>
            <person name="Yabe S."/>
        </authorList>
    </citation>
    <scope>NUCLEOTIDE SEQUENCE [LARGE SCALE GENOMIC DNA]</scope>
    <source>
        <strain evidence="12">S-27</strain>
    </source>
</reference>
<comment type="subcellular location">
    <subcellularLocation>
        <location evidence="1">Cell membrane</location>
        <topology evidence="1">Multi-pass membrane protein</topology>
    </subcellularLocation>
</comment>
<keyword evidence="4" id="KW-1003">Cell membrane</keyword>
<evidence type="ECO:0000256" key="5">
    <source>
        <dbReference type="ARBA" id="ARBA00022692"/>
    </source>
</evidence>
<feature type="transmembrane region" description="Helical" evidence="9">
    <location>
        <begin position="277"/>
        <end position="302"/>
    </location>
</feature>
<feature type="transmembrane region" description="Helical" evidence="9">
    <location>
        <begin position="308"/>
        <end position="330"/>
    </location>
</feature>
<keyword evidence="6 9" id="KW-1133">Transmembrane helix</keyword>
<dbReference type="CDD" id="cd17503">
    <property type="entry name" value="MFS_LmrB_MDR_like"/>
    <property type="match status" value="1"/>
</dbReference>
<dbReference type="InterPro" id="IPR020846">
    <property type="entry name" value="MFS_dom"/>
</dbReference>
<evidence type="ECO:0000256" key="4">
    <source>
        <dbReference type="ARBA" id="ARBA00022475"/>
    </source>
</evidence>
<evidence type="ECO:0000256" key="3">
    <source>
        <dbReference type="ARBA" id="ARBA00022448"/>
    </source>
</evidence>
<evidence type="ECO:0000313" key="12">
    <source>
        <dbReference type="Proteomes" id="UP000287224"/>
    </source>
</evidence>
<dbReference type="Gene3D" id="1.20.1720.10">
    <property type="entry name" value="Multidrug resistance protein D"/>
    <property type="match status" value="1"/>
</dbReference>
<feature type="region of interest" description="Disordered" evidence="8">
    <location>
        <begin position="520"/>
        <end position="543"/>
    </location>
</feature>
<dbReference type="InterPro" id="IPR011701">
    <property type="entry name" value="MFS"/>
</dbReference>
<sequence length="543" mass="58367">MQMSAPAAPRSGGLPYKWIVACVVIFGIFMSILDSTIVNIAIPRLQSAFGSDLNSVQWVLTGYTLAQGVATPLTAYLSDRIGIKRFYMLSLLGFTLGSALCGLAWSLPVLITFRLLQGFTGAFLSPLAITLLYMEFPPAERGTAMGVLGIPILLAPAFGPTLGGYIVTFAGWQLIFYINVPLGIIGLILAAIYLHEARGDARTSFDIPGFVLSAIGLGLLLYGLSDASTDGWTSATVLGCLLGGGLLLVIFIFVELGRVRRELQPLLDIRVFRDRSFSTSSFASILVTFALFGGLFLVPVYLQNLRQLSAFQAGLLLLPQAFASMIAVLVGGRLVDRFGVRAVVIPGLVITAIAMWRFAFLDLYIPFGSFQLLLILRGFGIGLCLQPLMVSALAQIRPRQLAQATAVSTTLRFVGSSLAVAIIATLVQSQTRLHYAHLAERVTPDSPLGQLVPRLQALFISHGASATQAYGTALSTISGLLMRQSYILAIQDAFWLSLALTLVAVVAAFFVGSGRRNPKNQPIQQEPLSDEEAKAREEAMMAV</sequence>
<feature type="transmembrane region" description="Helical" evidence="9">
    <location>
        <begin position="342"/>
        <end position="360"/>
    </location>
</feature>
<dbReference type="GO" id="GO:0022857">
    <property type="term" value="F:transmembrane transporter activity"/>
    <property type="evidence" value="ECO:0007669"/>
    <property type="project" value="InterPro"/>
</dbReference>
<accession>A0A401ZD09</accession>
<feature type="transmembrane region" description="Helical" evidence="9">
    <location>
        <begin position="231"/>
        <end position="256"/>
    </location>
</feature>
<feature type="domain" description="Major facilitator superfamily (MFS) profile" evidence="10">
    <location>
        <begin position="20"/>
        <end position="516"/>
    </location>
</feature>
<dbReference type="InterPro" id="IPR036259">
    <property type="entry name" value="MFS_trans_sf"/>
</dbReference>
<feature type="transmembrane region" description="Helical" evidence="9">
    <location>
        <begin position="493"/>
        <end position="512"/>
    </location>
</feature>
<dbReference type="GO" id="GO:0005886">
    <property type="term" value="C:plasma membrane"/>
    <property type="evidence" value="ECO:0007669"/>
    <property type="project" value="UniProtKB-SubCell"/>
</dbReference>
<feature type="transmembrane region" description="Helical" evidence="9">
    <location>
        <begin position="86"/>
        <end position="105"/>
    </location>
</feature>
<proteinExistence type="inferred from homology"/>
<dbReference type="OrthoDB" id="9807274at2"/>
<feature type="transmembrane region" description="Helical" evidence="9">
    <location>
        <begin position="18"/>
        <end position="42"/>
    </location>
</feature>
<dbReference type="InterPro" id="IPR004638">
    <property type="entry name" value="EmrB-like"/>
</dbReference>
<evidence type="ECO:0000256" key="8">
    <source>
        <dbReference type="SAM" id="MobiDB-lite"/>
    </source>
</evidence>
<protein>
    <submittedName>
        <fullName evidence="11">MFS transporter</fullName>
    </submittedName>
</protein>
<feature type="transmembrane region" description="Helical" evidence="9">
    <location>
        <begin position="111"/>
        <end position="134"/>
    </location>
</feature>
<keyword evidence="5 9" id="KW-0812">Transmembrane</keyword>
<dbReference type="Gene3D" id="1.20.1250.20">
    <property type="entry name" value="MFS general substrate transporter like domains"/>
    <property type="match status" value="1"/>
</dbReference>
<feature type="transmembrane region" description="Helical" evidence="9">
    <location>
        <begin position="406"/>
        <end position="427"/>
    </location>
</feature>
<evidence type="ECO:0000259" key="10">
    <source>
        <dbReference type="PROSITE" id="PS50850"/>
    </source>
</evidence>
<feature type="transmembrane region" description="Helical" evidence="9">
    <location>
        <begin position="146"/>
        <end position="168"/>
    </location>
</feature>
<dbReference type="NCBIfam" id="TIGR00711">
    <property type="entry name" value="efflux_EmrB"/>
    <property type="match status" value="1"/>
</dbReference>
<name>A0A401ZD09_9CHLR</name>
<dbReference type="PRINTS" id="PR01036">
    <property type="entry name" value="TCRTETB"/>
</dbReference>
<dbReference type="Pfam" id="PF07690">
    <property type="entry name" value="MFS_1"/>
    <property type="match status" value="1"/>
</dbReference>
<feature type="transmembrane region" description="Helical" evidence="9">
    <location>
        <begin position="207"/>
        <end position="225"/>
    </location>
</feature>
<evidence type="ECO:0000256" key="2">
    <source>
        <dbReference type="ARBA" id="ARBA00008537"/>
    </source>
</evidence>
<comment type="caution">
    <text evidence="11">The sequence shown here is derived from an EMBL/GenBank/DDBJ whole genome shotgun (WGS) entry which is preliminary data.</text>
</comment>
<dbReference type="PROSITE" id="PS50850">
    <property type="entry name" value="MFS"/>
    <property type="match status" value="1"/>
</dbReference>
<dbReference type="RefSeq" id="WP_126595843.1">
    <property type="nucleotide sequence ID" value="NZ_BIFQ01000001.1"/>
</dbReference>
<dbReference type="PANTHER" id="PTHR42718:SF9">
    <property type="entry name" value="MAJOR FACILITATOR SUPERFAMILY MULTIDRUG TRANSPORTER MFSC"/>
    <property type="match status" value="1"/>
</dbReference>
<evidence type="ECO:0000256" key="9">
    <source>
        <dbReference type="SAM" id="Phobius"/>
    </source>
</evidence>
<gene>
    <name evidence="11" type="ORF">KDAU_20520</name>
</gene>
<dbReference type="AlphaFoldDB" id="A0A401ZD09"/>
<feature type="compositionally biased region" description="Basic and acidic residues" evidence="8">
    <location>
        <begin position="531"/>
        <end position="543"/>
    </location>
</feature>
<comment type="similarity">
    <text evidence="2">Belongs to the major facilitator superfamily. EmrB family.</text>
</comment>
<evidence type="ECO:0000256" key="7">
    <source>
        <dbReference type="ARBA" id="ARBA00023136"/>
    </source>
</evidence>
<keyword evidence="12" id="KW-1185">Reference proteome</keyword>
<dbReference type="Proteomes" id="UP000287224">
    <property type="component" value="Unassembled WGS sequence"/>
</dbReference>
<feature type="transmembrane region" description="Helical" evidence="9">
    <location>
        <begin position="372"/>
        <end position="394"/>
    </location>
</feature>
<evidence type="ECO:0000256" key="1">
    <source>
        <dbReference type="ARBA" id="ARBA00004651"/>
    </source>
</evidence>
<dbReference type="SUPFAM" id="SSF103473">
    <property type="entry name" value="MFS general substrate transporter"/>
    <property type="match status" value="1"/>
</dbReference>
<dbReference type="PANTHER" id="PTHR42718">
    <property type="entry name" value="MAJOR FACILITATOR SUPERFAMILY MULTIDRUG TRANSPORTER MFSC"/>
    <property type="match status" value="1"/>
</dbReference>
<keyword evidence="7 9" id="KW-0472">Membrane</keyword>
<evidence type="ECO:0000313" key="11">
    <source>
        <dbReference type="EMBL" id="GCE04723.1"/>
    </source>
</evidence>
<keyword evidence="3" id="KW-0813">Transport</keyword>
<organism evidence="11 12">
    <name type="scientific">Dictyobacter aurantiacus</name>
    <dbReference type="NCBI Taxonomy" id="1936993"/>
    <lineage>
        <taxon>Bacteria</taxon>
        <taxon>Bacillati</taxon>
        <taxon>Chloroflexota</taxon>
        <taxon>Ktedonobacteria</taxon>
        <taxon>Ktedonobacterales</taxon>
        <taxon>Dictyobacteraceae</taxon>
        <taxon>Dictyobacter</taxon>
    </lineage>
</organism>
<evidence type="ECO:0000256" key="6">
    <source>
        <dbReference type="ARBA" id="ARBA00022989"/>
    </source>
</evidence>
<feature type="transmembrane region" description="Helical" evidence="9">
    <location>
        <begin position="174"/>
        <end position="195"/>
    </location>
</feature>